<dbReference type="OrthoDB" id="5524812at2"/>
<reference evidence="7 8" key="1">
    <citation type="submission" date="2015-04" db="EMBL/GenBank/DDBJ databases">
        <title>Complete genome of flavobacterium.</title>
        <authorList>
            <person name="Kwon Y.M."/>
            <person name="Kim S.-J."/>
        </authorList>
    </citation>
    <scope>NUCLEOTIDE SEQUENCE [LARGE SCALE GENOMIC DNA]</scope>
    <source>
        <strain evidence="7 8">DK169</strain>
    </source>
</reference>
<evidence type="ECO:0000259" key="6">
    <source>
        <dbReference type="Pfam" id="PF07291"/>
    </source>
</evidence>
<evidence type="ECO:0000313" key="8">
    <source>
        <dbReference type="Proteomes" id="UP000050827"/>
    </source>
</evidence>
<dbReference type="Pfam" id="PF07291">
    <property type="entry name" value="MauE"/>
    <property type="match status" value="1"/>
</dbReference>
<evidence type="ECO:0000256" key="3">
    <source>
        <dbReference type="ARBA" id="ARBA00022989"/>
    </source>
</evidence>
<dbReference type="STRING" id="346185.AAY42_11360"/>
<evidence type="ECO:0000256" key="1">
    <source>
        <dbReference type="ARBA" id="ARBA00004141"/>
    </source>
</evidence>
<accession>A0A0Q0WY43</accession>
<organism evidence="7 8">
    <name type="scientific">Flagellimonas eckloniae</name>
    <dbReference type="NCBI Taxonomy" id="346185"/>
    <lineage>
        <taxon>Bacteria</taxon>
        <taxon>Pseudomonadati</taxon>
        <taxon>Bacteroidota</taxon>
        <taxon>Flavobacteriia</taxon>
        <taxon>Flavobacteriales</taxon>
        <taxon>Flavobacteriaceae</taxon>
        <taxon>Flagellimonas</taxon>
    </lineage>
</organism>
<dbReference type="RefSeq" id="WP_055395262.1">
    <property type="nucleotide sequence ID" value="NZ_LCTZ01000002.1"/>
</dbReference>
<comment type="subcellular location">
    <subcellularLocation>
        <location evidence="1">Membrane</location>
        <topology evidence="1">Multi-pass membrane protein</topology>
    </subcellularLocation>
</comment>
<dbReference type="InterPro" id="IPR009908">
    <property type="entry name" value="Methylamine_util_MauE"/>
</dbReference>
<evidence type="ECO:0000256" key="5">
    <source>
        <dbReference type="SAM" id="Phobius"/>
    </source>
</evidence>
<dbReference type="Proteomes" id="UP000050827">
    <property type="component" value="Unassembled WGS sequence"/>
</dbReference>
<sequence length="138" mass="16307">MKIVVYIIRFLLALMFIYAGVEKLFMPYDSSVFRADTAEAAEEFFMFYEFLQASGYLYFVGFFQLLCGALLVFKRTYLLGSVMLVPLILCLLMTHVFFSKYMQFIIFDLVFFLLNLVVLFSRYKEWQPVLLKKQKGII</sequence>
<protein>
    <recommendedName>
        <fullName evidence="6">Methylamine utilisation protein MauE domain-containing protein</fullName>
    </recommendedName>
</protein>
<dbReference type="GO" id="GO:0016020">
    <property type="term" value="C:membrane"/>
    <property type="evidence" value="ECO:0007669"/>
    <property type="project" value="UniProtKB-SubCell"/>
</dbReference>
<keyword evidence="3 5" id="KW-1133">Transmembrane helix</keyword>
<keyword evidence="2 5" id="KW-0812">Transmembrane</keyword>
<feature type="domain" description="Methylamine utilisation protein MauE" evidence="6">
    <location>
        <begin position="1"/>
        <end position="93"/>
    </location>
</feature>
<evidence type="ECO:0000313" key="7">
    <source>
        <dbReference type="EMBL" id="KQC30399.1"/>
    </source>
</evidence>
<comment type="caution">
    <text evidence="7">The sequence shown here is derived from an EMBL/GenBank/DDBJ whole genome shotgun (WGS) entry which is preliminary data.</text>
</comment>
<keyword evidence="4 5" id="KW-0472">Membrane</keyword>
<evidence type="ECO:0000256" key="2">
    <source>
        <dbReference type="ARBA" id="ARBA00022692"/>
    </source>
</evidence>
<proteinExistence type="predicted"/>
<evidence type="ECO:0000256" key="4">
    <source>
        <dbReference type="ARBA" id="ARBA00023136"/>
    </source>
</evidence>
<dbReference type="AlphaFoldDB" id="A0A0Q0WY43"/>
<keyword evidence="8" id="KW-1185">Reference proteome</keyword>
<feature type="transmembrane region" description="Helical" evidence="5">
    <location>
        <begin position="104"/>
        <end position="123"/>
    </location>
</feature>
<gene>
    <name evidence="7" type="ORF">AAY42_11360</name>
</gene>
<name>A0A0Q0WY43_9FLAO</name>
<feature type="transmembrane region" description="Helical" evidence="5">
    <location>
        <begin position="78"/>
        <end position="98"/>
    </location>
</feature>
<dbReference type="EMBL" id="LCTZ01000002">
    <property type="protein sequence ID" value="KQC30399.1"/>
    <property type="molecule type" value="Genomic_DNA"/>
</dbReference>
<feature type="transmembrane region" description="Helical" evidence="5">
    <location>
        <begin position="55"/>
        <end position="73"/>
    </location>
</feature>